<evidence type="ECO:0000313" key="1">
    <source>
        <dbReference type="EMBL" id="MDN0022166.1"/>
    </source>
</evidence>
<evidence type="ECO:0000313" key="3">
    <source>
        <dbReference type="Proteomes" id="UP001167831"/>
    </source>
</evidence>
<protein>
    <submittedName>
        <fullName evidence="2">Uncharacterized protein</fullName>
    </submittedName>
</protein>
<reference evidence="2" key="1">
    <citation type="submission" date="2023-06" db="EMBL/GenBank/DDBJ databases">
        <authorList>
            <person name="Zeman M."/>
            <person name="Kubasova T."/>
            <person name="Jahodarova E."/>
            <person name="Nykrynova M."/>
            <person name="Rychlik I."/>
        </authorList>
    </citation>
    <scope>NUCLEOTIDE SEQUENCE</scope>
    <source>
        <strain evidence="2">ET15</strain>
        <strain evidence="1">ET37</strain>
    </source>
</reference>
<gene>
    <name evidence="1" type="ORF">QVN81_03885</name>
    <name evidence="2" type="ORF">QVN84_02715</name>
</gene>
<dbReference type="RefSeq" id="WP_289824804.1">
    <property type="nucleotide sequence ID" value="NZ_JAUEIE010000002.1"/>
</dbReference>
<comment type="caution">
    <text evidence="2">The sequence shown here is derived from an EMBL/GenBank/DDBJ whole genome shotgun (WGS) entry which is preliminary data.</text>
</comment>
<dbReference type="EMBL" id="JAUEIF010000002">
    <property type="protein sequence ID" value="MDN0024441.1"/>
    <property type="molecule type" value="Genomic_DNA"/>
</dbReference>
<name>A0AAW7JK15_9BACT</name>
<dbReference type="Proteomes" id="UP001168478">
    <property type="component" value="Unassembled WGS sequence"/>
</dbReference>
<keyword evidence="3" id="KW-1185">Reference proteome</keyword>
<dbReference type="AlphaFoldDB" id="A0AAW7JK15"/>
<sequence length="130" mass="15412">MINRTKAFRFILLVALPLLVVNLMGRNLGIGKEDMIKEVANEVIGMVDDFKDKNGRLPIGLHEIGAPFEGINKTYEYKDYIFYYEQRKDGFYWLTITFGPDKNYCYNSKDKSWIWDCDSEQLEMYKKHYN</sequence>
<reference evidence="2" key="2">
    <citation type="submission" date="2023-08" db="EMBL/GenBank/DDBJ databases">
        <title>Identification and characterization of horizontal gene transfer across gut microbiota members of farm animals based on homology search.</title>
        <authorList>
            <person name="Schwarzerova J."/>
            <person name="Nykrynova M."/>
            <person name="Jureckova K."/>
            <person name="Cejkova D."/>
            <person name="Rychlik I."/>
        </authorList>
    </citation>
    <scope>NUCLEOTIDE SEQUENCE</scope>
    <source>
        <strain evidence="2">ET15</strain>
        <strain evidence="1">ET37</strain>
    </source>
</reference>
<evidence type="ECO:0000313" key="4">
    <source>
        <dbReference type="Proteomes" id="UP001168478"/>
    </source>
</evidence>
<proteinExistence type="predicted"/>
<dbReference type="Proteomes" id="UP001167831">
    <property type="component" value="Unassembled WGS sequence"/>
</dbReference>
<dbReference type="EMBL" id="JAUEIE010000002">
    <property type="protein sequence ID" value="MDN0022166.1"/>
    <property type="molecule type" value="Genomic_DNA"/>
</dbReference>
<evidence type="ECO:0000313" key="2">
    <source>
        <dbReference type="EMBL" id="MDN0024441.1"/>
    </source>
</evidence>
<accession>A0AAW7JK15</accession>
<organism evidence="2 4">
    <name type="scientific">Leyella lascolaii</name>
    <dbReference type="NCBI Taxonomy" id="1776379"/>
    <lineage>
        <taxon>Bacteria</taxon>
        <taxon>Pseudomonadati</taxon>
        <taxon>Bacteroidota</taxon>
        <taxon>Bacteroidia</taxon>
        <taxon>Bacteroidales</taxon>
        <taxon>Prevotellaceae</taxon>
        <taxon>Leyella</taxon>
    </lineage>
</organism>